<gene>
    <name evidence="1" type="ORF">C8N34_102411</name>
</gene>
<dbReference type="AlphaFoldDB" id="A0A2T6B994"/>
<evidence type="ECO:0000313" key="1">
    <source>
        <dbReference type="EMBL" id="PTX52623.1"/>
    </source>
</evidence>
<proteinExistence type="predicted"/>
<dbReference type="OrthoDB" id="7866445at2"/>
<name>A0A2T6B994_9RHOB</name>
<protein>
    <submittedName>
        <fullName evidence="1">Uncharacterized protein</fullName>
    </submittedName>
</protein>
<dbReference type="RefSeq" id="WP_108128033.1">
    <property type="nucleotide sequence ID" value="NZ_QBKP01000002.1"/>
</dbReference>
<dbReference type="Proteomes" id="UP000244224">
    <property type="component" value="Unassembled WGS sequence"/>
</dbReference>
<organism evidence="1 2">
    <name type="scientific">Gemmobacter caeni</name>
    <dbReference type="NCBI Taxonomy" id="589035"/>
    <lineage>
        <taxon>Bacteria</taxon>
        <taxon>Pseudomonadati</taxon>
        <taxon>Pseudomonadota</taxon>
        <taxon>Alphaproteobacteria</taxon>
        <taxon>Rhodobacterales</taxon>
        <taxon>Paracoccaceae</taxon>
        <taxon>Gemmobacter</taxon>
    </lineage>
</organism>
<evidence type="ECO:0000313" key="2">
    <source>
        <dbReference type="Proteomes" id="UP000244224"/>
    </source>
</evidence>
<comment type="caution">
    <text evidence="1">The sequence shown here is derived from an EMBL/GenBank/DDBJ whole genome shotgun (WGS) entry which is preliminary data.</text>
</comment>
<keyword evidence="2" id="KW-1185">Reference proteome</keyword>
<sequence length="132" mass="14756">MPERTFDEVIEAHRQAIGAAQVRVSLGPEATPDGLAAALEGLRRTGAVYASFTELEREQAKVYRLSDVLRRVSRLTTTPFEGLPPEEVQRRMSEIFALTDLVPDVDLEGDIAWMRAERDRRGQPQPALPAQE</sequence>
<reference evidence="1 2" key="1">
    <citation type="submission" date="2018-04" db="EMBL/GenBank/DDBJ databases">
        <title>Genomic Encyclopedia of Archaeal and Bacterial Type Strains, Phase II (KMG-II): from individual species to whole genera.</title>
        <authorList>
            <person name="Goeker M."/>
        </authorList>
    </citation>
    <scope>NUCLEOTIDE SEQUENCE [LARGE SCALE GENOMIC DNA]</scope>
    <source>
        <strain evidence="1 2">DSM 21823</strain>
    </source>
</reference>
<accession>A0A2T6B994</accession>
<dbReference type="EMBL" id="QBKP01000002">
    <property type="protein sequence ID" value="PTX52623.1"/>
    <property type="molecule type" value="Genomic_DNA"/>
</dbReference>